<accession>A0AA97AU59</accession>
<proteinExistence type="predicted"/>
<dbReference type="PANTHER" id="PTHR10098">
    <property type="entry name" value="RAPSYN-RELATED"/>
    <property type="match status" value="1"/>
</dbReference>
<dbReference type="Pfam" id="PF12770">
    <property type="entry name" value="CHAT"/>
    <property type="match status" value="1"/>
</dbReference>
<protein>
    <submittedName>
        <fullName evidence="2">CHAT domain-containing protein</fullName>
    </submittedName>
</protein>
<dbReference type="Gene3D" id="1.25.40.10">
    <property type="entry name" value="Tetratricopeptide repeat domain"/>
    <property type="match status" value="1"/>
</dbReference>
<dbReference type="AlphaFoldDB" id="A0AA97AU59"/>
<evidence type="ECO:0000259" key="1">
    <source>
        <dbReference type="Pfam" id="PF12770"/>
    </source>
</evidence>
<dbReference type="InterPro" id="IPR024983">
    <property type="entry name" value="CHAT_dom"/>
</dbReference>
<dbReference type="InterPro" id="IPR011990">
    <property type="entry name" value="TPR-like_helical_dom_sf"/>
</dbReference>
<gene>
    <name evidence="2" type="ORF">Q2T42_19675</name>
</gene>
<dbReference type="EMBL" id="CP130144">
    <property type="protein sequence ID" value="WNZ49239.1"/>
    <property type="molecule type" value="Genomic_DNA"/>
</dbReference>
<name>A0AA97AU59_LEPBY</name>
<organism evidence="2">
    <name type="scientific">Leptolyngbya boryana CZ1</name>
    <dbReference type="NCBI Taxonomy" id="3060204"/>
    <lineage>
        <taxon>Bacteria</taxon>
        <taxon>Bacillati</taxon>
        <taxon>Cyanobacteriota</taxon>
        <taxon>Cyanophyceae</taxon>
        <taxon>Leptolyngbyales</taxon>
        <taxon>Leptolyngbyaceae</taxon>
        <taxon>Leptolyngbya group</taxon>
        <taxon>Leptolyngbya</taxon>
    </lineage>
</organism>
<dbReference type="PANTHER" id="PTHR10098:SF108">
    <property type="entry name" value="TETRATRICOPEPTIDE REPEAT PROTEIN 28"/>
    <property type="match status" value="1"/>
</dbReference>
<sequence>MRAGNALMNIGRTYILVERYKDASTALAESIDIYEKHLRGGLMDDINKISIFDTYSGSYNLLQLAFAAQNQFGQALEVAEQSRASAFVELMASKQSKKLIKPLTITTPKLVDIQRIAQQQNATLVEYSLISDIIFIWVISPSGEIAFRQVNLSQIDVPLSELVRNSRNGIGARGRIPRASAQVVLQPRQEKDLQTLHQLLIEPISSLLPKDQNQPIIFIPQGELFLVPFPALKDARGQYLIDRHTILTSPSIQVLEQTQQRRKILQQQWANKTVSPALVVGNPAMPKIKLGDQTEILKSLPGAATEGKEIATILTSTMLTGHQATKSKVVEQMKDARFVHLATHGLLDDFRGFGIPGAIALAPDQPGQENSGLLTADEISTLSLNAELAVLSACDTGRGTITGDGVVGLSRSLIVAGVPSVVVSLWKVSDESTAMLMTEFYQNLQRKSTKAQALRKAILKTKKTYADPYYWAAFTLIGEAE</sequence>
<reference evidence="2" key="2">
    <citation type="submission" date="2023-07" db="EMBL/GenBank/DDBJ databases">
        <authorList>
            <person name="Bai X.-H."/>
            <person name="Wang H.-H."/>
            <person name="Wang J."/>
            <person name="Ma M.-Y."/>
            <person name="Hu H.-H."/>
            <person name="Song Z.-L."/>
            <person name="Ma H.-G."/>
            <person name="Fan Y."/>
            <person name="Du C.-Y."/>
            <person name="Xu J.-C."/>
        </authorList>
    </citation>
    <scope>NUCLEOTIDE SEQUENCE</scope>
    <source>
        <strain evidence="2">CZ1</strain>
    </source>
</reference>
<evidence type="ECO:0000313" key="2">
    <source>
        <dbReference type="EMBL" id="WNZ49239.1"/>
    </source>
</evidence>
<reference evidence="2" key="1">
    <citation type="journal article" date="2023" name="Plants (Basel)">
        <title>Genomic Analysis of Leptolyngbya boryana CZ1 Reveals Efficient Carbon Fixation Modules.</title>
        <authorList>
            <person name="Bai X."/>
            <person name="Wang H."/>
            <person name="Cheng W."/>
            <person name="Wang J."/>
            <person name="Ma M."/>
            <person name="Hu H."/>
            <person name="Song Z."/>
            <person name="Ma H."/>
            <person name="Fan Y."/>
            <person name="Du C."/>
            <person name="Xu J."/>
        </authorList>
    </citation>
    <scope>NUCLEOTIDE SEQUENCE</scope>
    <source>
        <strain evidence="2">CZ1</strain>
    </source>
</reference>
<feature type="domain" description="CHAT" evidence="1">
    <location>
        <begin position="191"/>
        <end position="479"/>
    </location>
</feature>